<dbReference type="Pfam" id="PF01740">
    <property type="entry name" value="STAS"/>
    <property type="match status" value="1"/>
</dbReference>
<dbReference type="InterPro" id="IPR036513">
    <property type="entry name" value="STAS_dom_sf"/>
</dbReference>
<dbReference type="CDD" id="cd07043">
    <property type="entry name" value="STAS_anti-anti-sigma_factors"/>
    <property type="match status" value="1"/>
</dbReference>
<protein>
    <recommendedName>
        <fullName evidence="1">STAS domain-containing protein</fullName>
    </recommendedName>
</protein>
<dbReference type="AlphaFoldDB" id="A0A919LD29"/>
<name>A0A919LD29_9ACTN</name>
<dbReference type="SUPFAM" id="SSF52091">
    <property type="entry name" value="SpoIIaa-like"/>
    <property type="match status" value="1"/>
</dbReference>
<evidence type="ECO:0000313" key="3">
    <source>
        <dbReference type="Proteomes" id="UP000600026"/>
    </source>
</evidence>
<dbReference type="Gene3D" id="3.30.750.24">
    <property type="entry name" value="STAS domain"/>
    <property type="match status" value="1"/>
</dbReference>
<dbReference type="EMBL" id="BNEE01000011">
    <property type="protein sequence ID" value="GHI90408.1"/>
    <property type="molecule type" value="Genomic_DNA"/>
</dbReference>
<keyword evidence="3" id="KW-1185">Reference proteome</keyword>
<evidence type="ECO:0000313" key="2">
    <source>
        <dbReference type="EMBL" id="GHI90408.1"/>
    </source>
</evidence>
<dbReference type="GO" id="GO:0043856">
    <property type="term" value="F:anti-sigma factor antagonist activity"/>
    <property type="evidence" value="ECO:0007669"/>
    <property type="project" value="TreeGrafter"/>
</dbReference>
<dbReference type="PANTHER" id="PTHR33495">
    <property type="entry name" value="ANTI-SIGMA FACTOR ANTAGONIST TM_1081-RELATED-RELATED"/>
    <property type="match status" value="1"/>
</dbReference>
<proteinExistence type="predicted"/>
<accession>A0A919LD29</accession>
<organism evidence="2 3">
    <name type="scientific">Streptomyces xanthophaeus</name>
    <dbReference type="NCBI Taxonomy" id="67385"/>
    <lineage>
        <taxon>Bacteria</taxon>
        <taxon>Bacillati</taxon>
        <taxon>Actinomycetota</taxon>
        <taxon>Actinomycetes</taxon>
        <taxon>Kitasatosporales</taxon>
        <taxon>Streptomycetaceae</taxon>
        <taxon>Streptomyces</taxon>
    </lineage>
</organism>
<dbReference type="PANTHER" id="PTHR33495:SF2">
    <property type="entry name" value="ANTI-SIGMA FACTOR ANTAGONIST TM_1081-RELATED"/>
    <property type="match status" value="1"/>
</dbReference>
<dbReference type="PROSITE" id="PS50801">
    <property type="entry name" value="STAS"/>
    <property type="match status" value="1"/>
</dbReference>
<dbReference type="RefSeq" id="WP_031143144.1">
    <property type="nucleotide sequence ID" value="NZ_BNEE01000011.1"/>
</dbReference>
<comment type="caution">
    <text evidence="2">The sequence shown here is derived from an EMBL/GenBank/DDBJ whole genome shotgun (WGS) entry which is preliminary data.</text>
</comment>
<gene>
    <name evidence="2" type="ORF">Sxan_77720</name>
</gene>
<feature type="domain" description="STAS" evidence="1">
    <location>
        <begin position="16"/>
        <end position="117"/>
    </location>
</feature>
<reference evidence="2" key="1">
    <citation type="submission" date="2020-09" db="EMBL/GenBank/DDBJ databases">
        <title>Whole genome shotgun sequence of Streptomyces xanthophaeus NBRC 12829.</title>
        <authorList>
            <person name="Komaki H."/>
            <person name="Tamura T."/>
        </authorList>
    </citation>
    <scope>NUCLEOTIDE SEQUENCE</scope>
    <source>
        <strain evidence="2">NBRC 12829</strain>
    </source>
</reference>
<evidence type="ECO:0000259" key="1">
    <source>
        <dbReference type="PROSITE" id="PS50801"/>
    </source>
</evidence>
<dbReference type="Proteomes" id="UP000600026">
    <property type="component" value="Unassembled WGS sequence"/>
</dbReference>
<sequence>MIGDEGKTVVSECTPEGMTIISVRGDLDDDGSPDLARALADAVACGSARTVVDLSGVGFADSSALHALFEALQAHTAAGTTLVLAGPLQLGVRRLFQVTNLAPVFRWADSLQDAMSC</sequence>
<dbReference type="InterPro" id="IPR002645">
    <property type="entry name" value="STAS_dom"/>
</dbReference>